<feature type="domain" description="PLD phosphodiesterase" evidence="2">
    <location>
        <begin position="194"/>
        <end position="221"/>
    </location>
</feature>
<dbReference type="InterPro" id="IPR001736">
    <property type="entry name" value="PLipase_D/transphosphatidylase"/>
</dbReference>
<name>A0ABP9E6F9_9GAMM</name>
<comment type="caution">
    <text evidence="3">The sequence shown here is derived from an EMBL/GenBank/DDBJ whole genome shotgun (WGS) entry which is preliminary data.</text>
</comment>
<dbReference type="Proteomes" id="UP001501323">
    <property type="component" value="Unassembled WGS sequence"/>
</dbReference>
<proteinExistence type="predicted"/>
<accession>A0ABP9E6F9</accession>
<dbReference type="PANTHER" id="PTHR21248:SF22">
    <property type="entry name" value="PHOSPHOLIPASE D"/>
    <property type="match status" value="1"/>
</dbReference>
<dbReference type="InterPro" id="IPR025202">
    <property type="entry name" value="PLD-like_dom"/>
</dbReference>
<sequence length="458" mass="51828">MAIRASRDRPIQAGRIKRLSALSKPEAVVTNRWTRKRTLWTIAITAVVTTLCVVLALNFATPEKKLERKIEHRYAVGDPQFRREMGVMLGPSILGGNRVTDLQNGDEIFPAMLEAIRGARETITFETYIYWEGEVGKWFADALSERARAGVEVRTIIDWVGSMSMEEALLEQMEEAGVHVERYRPLHWYTLARMNNRTHRKLLVVDGRIGFTGGVGIGDPWQGDAQDPEHWRDVHFRIEGPVVGQMQATFNDNWIKTTGQVLNGEKYFPVLPAAGDMPAHMFHSSPAGGSESMHLMYLMSIAAAERSIDLSAAYFIPDNLLTQALITARRRGVRVRVLVPGDNTDSDAARMASRADWGPLLLAGVEIFEYGPTMFHNKVLLVDRQMASVGSTNFDLRSLRLNDEASLNVYHRGFAEHMTRVFEADLALSKKYDYARWRDRPLSDKLWEKFVLPIKTQL</sequence>
<keyword evidence="4" id="KW-1185">Reference proteome</keyword>
<dbReference type="EMBL" id="BAABJY010000002">
    <property type="protein sequence ID" value="GAA4867359.1"/>
    <property type="molecule type" value="Genomic_DNA"/>
</dbReference>
<protein>
    <submittedName>
        <fullName evidence="3">Phospholipase D-like domain-containing protein</fullName>
    </submittedName>
</protein>
<reference evidence="4" key="1">
    <citation type="journal article" date="2019" name="Int. J. Syst. Evol. Microbiol.">
        <title>The Global Catalogue of Microorganisms (GCM) 10K type strain sequencing project: providing services to taxonomists for standard genome sequencing and annotation.</title>
        <authorList>
            <consortium name="The Broad Institute Genomics Platform"/>
            <consortium name="The Broad Institute Genome Sequencing Center for Infectious Disease"/>
            <person name="Wu L."/>
            <person name="Ma J."/>
        </authorList>
    </citation>
    <scope>NUCLEOTIDE SEQUENCE [LARGE SCALE GENOMIC DNA]</scope>
    <source>
        <strain evidence="4">JCM 18392</strain>
    </source>
</reference>
<dbReference type="PROSITE" id="PS50035">
    <property type="entry name" value="PLD"/>
    <property type="match status" value="2"/>
</dbReference>
<evidence type="ECO:0000313" key="3">
    <source>
        <dbReference type="EMBL" id="GAA4867359.1"/>
    </source>
</evidence>
<dbReference type="SMART" id="SM00155">
    <property type="entry name" value="PLDc"/>
    <property type="match status" value="2"/>
</dbReference>
<evidence type="ECO:0000256" key="1">
    <source>
        <dbReference type="SAM" id="Phobius"/>
    </source>
</evidence>
<feature type="transmembrane region" description="Helical" evidence="1">
    <location>
        <begin position="39"/>
        <end position="60"/>
    </location>
</feature>
<dbReference type="CDD" id="cd09110">
    <property type="entry name" value="PLDc_CLS_1"/>
    <property type="match status" value="1"/>
</dbReference>
<dbReference type="Pfam" id="PF13091">
    <property type="entry name" value="PLDc_2"/>
    <property type="match status" value="2"/>
</dbReference>
<keyword evidence="1" id="KW-1133">Transmembrane helix</keyword>
<dbReference type="Gene3D" id="3.30.870.10">
    <property type="entry name" value="Endonuclease Chain A"/>
    <property type="match status" value="2"/>
</dbReference>
<dbReference type="CDD" id="cd09159">
    <property type="entry name" value="PLDc_ybhO_like_2"/>
    <property type="match status" value="1"/>
</dbReference>
<evidence type="ECO:0000313" key="4">
    <source>
        <dbReference type="Proteomes" id="UP001501323"/>
    </source>
</evidence>
<feature type="domain" description="PLD phosphodiesterase" evidence="2">
    <location>
        <begin position="371"/>
        <end position="398"/>
    </location>
</feature>
<evidence type="ECO:0000259" key="2">
    <source>
        <dbReference type="PROSITE" id="PS50035"/>
    </source>
</evidence>
<gene>
    <name evidence="3" type="ORF">GCM10023332_19660</name>
</gene>
<dbReference type="SUPFAM" id="SSF56024">
    <property type="entry name" value="Phospholipase D/nuclease"/>
    <property type="match status" value="2"/>
</dbReference>
<dbReference type="PANTHER" id="PTHR21248">
    <property type="entry name" value="CARDIOLIPIN SYNTHASE"/>
    <property type="match status" value="1"/>
</dbReference>
<keyword evidence="1" id="KW-0812">Transmembrane</keyword>
<keyword evidence="1" id="KW-0472">Membrane</keyword>
<organism evidence="3 4">
    <name type="scientific">Luteimonas vadosa</name>
    <dbReference type="NCBI Taxonomy" id="1165507"/>
    <lineage>
        <taxon>Bacteria</taxon>
        <taxon>Pseudomonadati</taxon>
        <taxon>Pseudomonadota</taxon>
        <taxon>Gammaproteobacteria</taxon>
        <taxon>Lysobacterales</taxon>
        <taxon>Lysobacteraceae</taxon>
        <taxon>Luteimonas</taxon>
    </lineage>
</organism>